<dbReference type="EC" id="2.7.13.3" evidence="2"/>
<dbReference type="EMBL" id="VHSH01000019">
    <property type="protein sequence ID" value="TQV70098.1"/>
    <property type="molecule type" value="Genomic_DNA"/>
</dbReference>
<sequence length="462" mass="50656">MSFWIGGLSAVLVFGSLLVLIRMSRFTDIQGFALRHRVWIYGFSIATTTFGVAQILSAAKEDVFSIQELIMTAALVAIVCLIVLLPVVLLWPSRKFSPAGGSQSLLRAPGFNKRATSTEQQGGAGGGQLDTEGPELNLLLELPTMIRRFERALLGSKITIFAQDQDLSYTWIHNAPAGFGAAAVIGRKDHELLPLETALPLIEAKRRSLEEEKPQRIETTVEIEGVEHCFDVSIEPMYDEGGVLDGIISIAVDITEQKESESHLRLITREVNHRLKNLLAVTQAMARQSAAYAKSPDEFVESFVGRLQGLAQSHDLLVQEAWRGGSLVELINGQIGHLLPAAKTQIILVGSDLRLSVDATQNIGMALHELATNAAKYGALSDPQGKVKISWRKVEDSGDQAHLHLQWSENGGPPVKPQSKKGFGYAILQKVTARTLGAEVETDFAHEGLRWEIRVPWEHVVE</sequence>
<dbReference type="Gene3D" id="3.30.565.10">
    <property type="entry name" value="Histidine kinase-like ATPase, C-terminal domain"/>
    <property type="match status" value="1"/>
</dbReference>
<evidence type="ECO:0000256" key="3">
    <source>
        <dbReference type="ARBA" id="ARBA00022553"/>
    </source>
</evidence>
<dbReference type="SMART" id="SM00911">
    <property type="entry name" value="HWE_HK"/>
    <property type="match status" value="1"/>
</dbReference>
<keyword evidence="15" id="KW-1185">Reference proteome</keyword>
<evidence type="ECO:0000256" key="12">
    <source>
        <dbReference type="SAM" id="Phobius"/>
    </source>
</evidence>
<dbReference type="AlphaFoldDB" id="A0A545SYR8"/>
<keyword evidence="5" id="KW-0288">FMN</keyword>
<dbReference type="InterPro" id="IPR000014">
    <property type="entry name" value="PAS"/>
</dbReference>
<keyword evidence="12" id="KW-0472">Membrane</keyword>
<keyword evidence="9" id="KW-0418">Kinase</keyword>
<evidence type="ECO:0000256" key="4">
    <source>
        <dbReference type="ARBA" id="ARBA00022630"/>
    </source>
</evidence>
<dbReference type="SUPFAM" id="SSF55785">
    <property type="entry name" value="PYP-like sensor domain (PAS domain)"/>
    <property type="match status" value="1"/>
</dbReference>
<dbReference type="InterPro" id="IPR000700">
    <property type="entry name" value="PAS-assoc_C"/>
</dbReference>
<dbReference type="NCBIfam" id="TIGR00229">
    <property type="entry name" value="sensory_box"/>
    <property type="match status" value="1"/>
</dbReference>
<keyword evidence="6" id="KW-0808">Transferase</keyword>
<gene>
    <name evidence="14" type="ORF">FKG95_28460</name>
</gene>
<evidence type="ECO:0000256" key="6">
    <source>
        <dbReference type="ARBA" id="ARBA00022679"/>
    </source>
</evidence>
<evidence type="ECO:0000256" key="8">
    <source>
        <dbReference type="ARBA" id="ARBA00022741"/>
    </source>
</evidence>
<feature type="transmembrane region" description="Helical" evidence="12">
    <location>
        <begin position="6"/>
        <end position="26"/>
    </location>
</feature>
<dbReference type="OrthoDB" id="341208at2"/>
<feature type="transmembrane region" description="Helical" evidence="12">
    <location>
        <begin position="69"/>
        <end position="91"/>
    </location>
</feature>
<feature type="domain" description="PAC" evidence="13">
    <location>
        <begin position="211"/>
        <end position="266"/>
    </location>
</feature>
<evidence type="ECO:0000256" key="7">
    <source>
        <dbReference type="ARBA" id="ARBA00022737"/>
    </source>
</evidence>
<name>A0A545SYR8_9PROT</name>
<evidence type="ECO:0000256" key="5">
    <source>
        <dbReference type="ARBA" id="ARBA00022643"/>
    </source>
</evidence>
<protein>
    <recommendedName>
        <fullName evidence="2">histidine kinase</fullName>
        <ecNumber evidence="2">2.7.13.3</ecNumber>
    </recommendedName>
</protein>
<dbReference type="PROSITE" id="PS50113">
    <property type="entry name" value="PAC"/>
    <property type="match status" value="1"/>
</dbReference>
<accession>A0A545SYR8</accession>
<dbReference type="Pfam" id="PF07536">
    <property type="entry name" value="HWE_HK"/>
    <property type="match status" value="1"/>
</dbReference>
<dbReference type="InterPro" id="IPR011102">
    <property type="entry name" value="Sig_transdc_His_kinase_HWE"/>
</dbReference>
<evidence type="ECO:0000313" key="14">
    <source>
        <dbReference type="EMBL" id="TQV70098.1"/>
    </source>
</evidence>
<dbReference type="InterPro" id="IPR036890">
    <property type="entry name" value="HATPase_C_sf"/>
</dbReference>
<dbReference type="Pfam" id="PF08448">
    <property type="entry name" value="PAS_4"/>
    <property type="match status" value="1"/>
</dbReference>
<dbReference type="Gene3D" id="3.30.450.20">
    <property type="entry name" value="PAS domain"/>
    <property type="match status" value="1"/>
</dbReference>
<dbReference type="PANTHER" id="PTHR41523:SF8">
    <property type="entry name" value="ETHYLENE RESPONSE SENSOR PROTEIN"/>
    <property type="match status" value="1"/>
</dbReference>
<comment type="catalytic activity">
    <reaction evidence="1">
        <text>ATP + protein L-histidine = ADP + protein N-phospho-L-histidine.</text>
        <dbReference type="EC" id="2.7.13.3"/>
    </reaction>
</comment>
<keyword evidence="7" id="KW-0677">Repeat</keyword>
<proteinExistence type="predicted"/>
<dbReference type="InterPro" id="IPR035965">
    <property type="entry name" value="PAS-like_dom_sf"/>
</dbReference>
<keyword evidence="8" id="KW-0547">Nucleotide-binding</keyword>
<dbReference type="SUPFAM" id="SSF55874">
    <property type="entry name" value="ATPase domain of HSP90 chaperone/DNA topoisomerase II/histidine kinase"/>
    <property type="match status" value="1"/>
</dbReference>
<dbReference type="Proteomes" id="UP000315252">
    <property type="component" value="Unassembled WGS sequence"/>
</dbReference>
<evidence type="ECO:0000256" key="1">
    <source>
        <dbReference type="ARBA" id="ARBA00000085"/>
    </source>
</evidence>
<keyword evidence="10" id="KW-0067">ATP-binding</keyword>
<keyword evidence="12" id="KW-1133">Transmembrane helix</keyword>
<evidence type="ECO:0000256" key="11">
    <source>
        <dbReference type="ARBA" id="ARBA00023026"/>
    </source>
</evidence>
<evidence type="ECO:0000256" key="10">
    <source>
        <dbReference type="ARBA" id="ARBA00022840"/>
    </source>
</evidence>
<keyword evidence="4" id="KW-0285">Flavoprotein</keyword>
<dbReference type="GO" id="GO:0004673">
    <property type="term" value="F:protein histidine kinase activity"/>
    <property type="evidence" value="ECO:0007669"/>
    <property type="project" value="UniProtKB-EC"/>
</dbReference>
<keyword evidence="3" id="KW-0597">Phosphoprotein</keyword>
<evidence type="ECO:0000256" key="9">
    <source>
        <dbReference type="ARBA" id="ARBA00022777"/>
    </source>
</evidence>
<feature type="transmembrane region" description="Helical" evidence="12">
    <location>
        <begin position="38"/>
        <end position="57"/>
    </location>
</feature>
<evidence type="ECO:0000313" key="15">
    <source>
        <dbReference type="Proteomes" id="UP000315252"/>
    </source>
</evidence>
<reference evidence="14 15" key="1">
    <citation type="submission" date="2019-06" db="EMBL/GenBank/DDBJ databases">
        <title>Whole genome sequence for Rhodospirillaceae sp. R148.</title>
        <authorList>
            <person name="Wang G."/>
        </authorList>
    </citation>
    <scope>NUCLEOTIDE SEQUENCE [LARGE SCALE GENOMIC DNA]</scope>
    <source>
        <strain evidence="14 15">R148</strain>
    </source>
</reference>
<dbReference type="InterPro" id="IPR013656">
    <property type="entry name" value="PAS_4"/>
</dbReference>
<dbReference type="PANTHER" id="PTHR41523">
    <property type="entry name" value="TWO-COMPONENT SYSTEM SENSOR PROTEIN"/>
    <property type="match status" value="1"/>
</dbReference>
<keyword evidence="12" id="KW-0812">Transmembrane</keyword>
<dbReference type="GO" id="GO:0005524">
    <property type="term" value="F:ATP binding"/>
    <property type="evidence" value="ECO:0007669"/>
    <property type="project" value="UniProtKB-KW"/>
</dbReference>
<organism evidence="14 15">
    <name type="scientific">Denitrobaculum tricleocarpae</name>
    <dbReference type="NCBI Taxonomy" id="2591009"/>
    <lineage>
        <taxon>Bacteria</taxon>
        <taxon>Pseudomonadati</taxon>
        <taxon>Pseudomonadota</taxon>
        <taxon>Alphaproteobacteria</taxon>
        <taxon>Rhodospirillales</taxon>
        <taxon>Rhodospirillaceae</taxon>
        <taxon>Denitrobaculum</taxon>
    </lineage>
</organism>
<evidence type="ECO:0000259" key="13">
    <source>
        <dbReference type="PROSITE" id="PS50113"/>
    </source>
</evidence>
<comment type="caution">
    <text evidence="14">The sequence shown here is derived from an EMBL/GenBank/DDBJ whole genome shotgun (WGS) entry which is preliminary data.</text>
</comment>
<evidence type="ECO:0000256" key="2">
    <source>
        <dbReference type="ARBA" id="ARBA00012438"/>
    </source>
</evidence>
<keyword evidence="11" id="KW-0843">Virulence</keyword>